<dbReference type="AlphaFoldDB" id="A0A2P2PMV0"/>
<evidence type="ECO:0000256" key="1">
    <source>
        <dbReference type="SAM" id="Phobius"/>
    </source>
</evidence>
<accession>A0A2P2PMV0</accession>
<protein>
    <submittedName>
        <fullName evidence="2">Uncharacterized protein</fullName>
    </submittedName>
</protein>
<feature type="transmembrane region" description="Helical" evidence="1">
    <location>
        <begin position="6"/>
        <end position="30"/>
    </location>
</feature>
<sequence>MKVFVYFVLHLSVQTSRFVMVAGLFLLVGLHNLLSVPKSQPVWIGIM</sequence>
<dbReference type="EMBL" id="GGEC01075521">
    <property type="protein sequence ID" value="MBX56005.1"/>
    <property type="molecule type" value="Transcribed_RNA"/>
</dbReference>
<reference evidence="2" key="1">
    <citation type="submission" date="2018-02" db="EMBL/GenBank/DDBJ databases">
        <title>Rhizophora mucronata_Transcriptome.</title>
        <authorList>
            <person name="Meera S.P."/>
            <person name="Sreeshan A."/>
            <person name="Augustine A."/>
        </authorList>
    </citation>
    <scope>NUCLEOTIDE SEQUENCE</scope>
    <source>
        <tissue evidence="2">Leaf</tissue>
    </source>
</reference>
<proteinExistence type="predicted"/>
<keyword evidence="1" id="KW-0812">Transmembrane</keyword>
<organism evidence="2">
    <name type="scientific">Rhizophora mucronata</name>
    <name type="common">Asiatic mangrove</name>
    <dbReference type="NCBI Taxonomy" id="61149"/>
    <lineage>
        <taxon>Eukaryota</taxon>
        <taxon>Viridiplantae</taxon>
        <taxon>Streptophyta</taxon>
        <taxon>Embryophyta</taxon>
        <taxon>Tracheophyta</taxon>
        <taxon>Spermatophyta</taxon>
        <taxon>Magnoliopsida</taxon>
        <taxon>eudicotyledons</taxon>
        <taxon>Gunneridae</taxon>
        <taxon>Pentapetalae</taxon>
        <taxon>rosids</taxon>
        <taxon>fabids</taxon>
        <taxon>Malpighiales</taxon>
        <taxon>Rhizophoraceae</taxon>
        <taxon>Rhizophora</taxon>
    </lineage>
</organism>
<keyword evidence="1" id="KW-0472">Membrane</keyword>
<name>A0A2P2PMV0_RHIMU</name>
<evidence type="ECO:0000313" key="2">
    <source>
        <dbReference type="EMBL" id="MBX56005.1"/>
    </source>
</evidence>
<keyword evidence="1" id="KW-1133">Transmembrane helix</keyword>